<protein>
    <submittedName>
        <fullName evidence="1">Uncharacterized protein</fullName>
    </submittedName>
</protein>
<name>A0A3G9J8J8_9FIRM</name>
<evidence type="ECO:0000313" key="2">
    <source>
        <dbReference type="Proteomes" id="UP000268059"/>
    </source>
</evidence>
<dbReference type="Proteomes" id="UP000268059">
    <property type="component" value="Chromosome"/>
</dbReference>
<dbReference type="KEGG" id="ebm:SG0102_18900"/>
<proteinExistence type="predicted"/>
<dbReference type="AlphaFoldDB" id="A0A3G9J8J8"/>
<reference evidence="1 2" key="1">
    <citation type="submission" date="2018-11" db="EMBL/GenBank/DDBJ databases">
        <title>Novel Erysipelotrichaceae bacterium isolated from small intestine of a swine.</title>
        <authorList>
            <person name="Kim J.S."/>
            <person name="Choe H."/>
            <person name="Lee Y.R."/>
            <person name="Kim K.M."/>
            <person name="Park D.S."/>
        </authorList>
    </citation>
    <scope>NUCLEOTIDE SEQUENCE [LARGE SCALE GENOMIC DNA]</scope>
    <source>
        <strain evidence="1 2">SG0102</strain>
    </source>
</reference>
<sequence>MKLCQDQVYISSAYAQKYHLKKGMTLKVKEPYKKRTYTFKISGVYHYEGALRLFMTQSKLHKTLGIQSQLTSWFTNY</sequence>
<evidence type="ECO:0000313" key="1">
    <source>
        <dbReference type="EMBL" id="BBH26956.1"/>
    </source>
</evidence>
<organism evidence="1 2">
    <name type="scientific">Intestinibaculum porci</name>
    <dbReference type="NCBI Taxonomy" id="2487118"/>
    <lineage>
        <taxon>Bacteria</taxon>
        <taxon>Bacillati</taxon>
        <taxon>Bacillota</taxon>
        <taxon>Erysipelotrichia</taxon>
        <taxon>Erysipelotrichales</taxon>
        <taxon>Erysipelotrichaceae</taxon>
        <taxon>Intestinibaculum</taxon>
    </lineage>
</organism>
<dbReference type="EMBL" id="AP019309">
    <property type="protein sequence ID" value="BBH26956.1"/>
    <property type="molecule type" value="Genomic_DNA"/>
</dbReference>
<dbReference type="OrthoDB" id="2934570at2"/>
<gene>
    <name evidence="1" type="ORF">SG0102_18900</name>
</gene>
<accession>A0A3G9J8J8</accession>
<dbReference type="InParanoid" id="A0A3G9J8J8"/>
<dbReference type="RefSeq" id="WP_125119735.1">
    <property type="nucleotide sequence ID" value="NZ_AP019309.1"/>
</dbReference>
<keyword evidence="2" id="KW-1185">Reference proteome</keyword>